<proteinExistence type="predicted"/>
<accession>I3TW82</accession>
<evidence type="ECO:0000313" key="2">
    <source>
        <dbReference type="Proteomes" id="UP000005258"/>
    </source>
</evidence>
<geneLocation type="plasmid" evidence="1 2">
    <name>pTM3</name>
</geneLocation>
<protein>
    <submittedName>
        <fullName evidence="1">HicB family protein</fullName>
    </submittedName>
</protein>
<dbReference type="AlphaFoldDB" id="I3TW82"/>
<name>I3TW82_TISMK</name>
<keyword evidence="2" id="KW-1185">Reference proteome</keyword>
<dbReference type="HOGENOM" id="CLU_199178_0_0_5"/>
<evidence type="ECO:0000313" key="1">
    <source>
        <dbReference type="EMBL" id="AFK57020.1"/>
    </source>
</evidence>
<dbReference type="KEGG" id="tmo:TMO_c0410"/>
<organism evidence="1 2">
    <name type="scientific">Tistrella mobilis (strain KA081020-065)</name>
    <dbReference type="NCBI Taxonomy" id="1110502"/>
    <lineage>
        <taxon>Bacteria</taxon>
        <taxon>Pseudomonadati</taxon>
        <taxon>Pseudomonadota</taxon>
        <taxon>Alphaproteobacteria</taxon>
        <taxon>Geminicoccales</taxon>
        <taxon>Geminicoccaceae</taxon>
        <taxon>Tistrella</taxon>
    </lineage>
</organism>
<sequence length="79" mass="8586">MSGGSIAPMNDLLEIDGETVIVTFDPEIRMLRGAFIGLSGGADFYATTIPDLIEEGRRSLAVYLCLCRERGIEPRPKVA</sequence>
<keyword evidence="1" id="KW-0614">Plasmid</keyword>
<dbReference type="EMBL" id="CP003239">
    <property type="protein sequence ID" value="AFK57020.1"/>
    <property type="molecule type" value="Genomic_DNA"/>
</dbReference>
<gene>
    <name evidence="1" type="ordered locus">TMO_c0410</name>
</gene>
<dbReference type="Proteomes" id="UP000005258">
    <property type="component" value="Plasmid pTM3"/>
</dbReference>
<reference evidence="1 2" key="1">
    <citation type="journal article" date="2012" name="J. Am. Chem. Soc.">
        <title>Bacterial biosynthesis and maturation of the didemnin anti-cancer agents.</title>
        <authorList>
            <person name="Xu Y."/>
            <person name="Kersten R.D."/>
            <person name="Nam S.J."/>
            <person name="Lu L."/>
            <person name="Al-Suwailem A.M."/>
            <person name="Zheng H."/>
            <person name="Fenical W."/>
            <person name="Dorrestein P.C."/>
            <person name="Moore B.S."/>
            <person name="Qian P.Y."/>
        </authorList>
    </citation>
    <scope>NUCLEOTIDE SEQUENCE [LARGE SCALE GENOMIC DNA]</scope>
    <source>
        <strain evidence="1 2">KA081020-065</strain>
    </source>
</reference>